<dbReference type="EMBL" id="JAOQKE010000010">
    <property type="protein sequence ID" value="MCU6725472.1"/>
    <property type="molecule type" value="Genomic_DNA"/>
</dbReference>
<keyword evidence="1" id="KW-0812">Transmembrane</keyword>
<keyword evidence="1" id="KW-1133">Transmembrane helix</keyword>
<evidence type="ECO:0000313" key="3">
    <source>
        <dbReference type="Proteomes" id="UP001652338"/>
    </source>
</evidence>
<keyword evidence="3" id="KW-1185">Reference proteome</keyword>
<accession>A0ABT2SLT2</accession>
<gene>
    <name evidence="2" type="ORF">OCV47_08935</name>
</gene>
<keyword evidence="1" id="KW-0472">Membrane</keyword>
<dbReference type="Proteomes" id="UP001652338">
    <property type="component" value="Unassembled WGS sequence"/>
</dbReference>
<name>A0ABT2SLT2_9FIRM</name>
<proteinExistence type="predicted"/>
<sequence length="142" mass="16139">MLTASIVFIALGGLLVLAGYFWLLSIEGRQKYKGKTTGVVAEIVAGEPDSFGRQAGIHDYFYPVITFYADGILHREQYAKGSNPCLYMVNEEVQIRYNERKPEEFELYKNDKRTELARTIYYAGFLCCCIGGIFFMIFATRG</sequence>
<evidence type="ECO:0000256" key="1">
    <source>
        <dbReference type="SAM" id="Phobius"/>
    </source>
</evidence>
<comment type="caution">
    <text evidence="2">The sequence shown here is derived from an EMBL/GenBank/DDBJ whole genome shotgun (WGS) entry which is preliminary data.</text>
</comment>
<feature type="transmembrane region" description="Helical" evidence="1">
    <location>
        <begin position="119"/>
        <end position="139"/>
    </location>
</feature>
<feature type="transmembrane region" description="Helical" evidence="1">
    <location>
        <begin position="6"/>
        <end position="26"/>
    </location>
</feature>
<reference evidence="2 3" key="1">
    <citation type="journal article" date="2021" name="ISME Commun">
        <title>Automated analysis of genomic sequences facilitates high-throughput and comprehensive description of bacteria.</title>
        <authorList>
            <person name="Hitch T.C.A."/>
        </authorList>
    </citation>
    <scope>NUCLEOTIDE SEQUENCE [LARGE SCALE GENOMIC DNA]</scope>
    <source>
        <strain evidence="2 3">Sanger_29</strain>
    </source>
</reference>
<protein>
    <submittedName>
        <fullName evidence="2">DUF3592 domain-containing protein</fullName>
    </submittedName>
</protein>
<organism evidence="2 3">
    <name type="scientific">Muricoprocola aceti</name>
    <dbReference type="NCBI Taxonomy" id="2981772"/>
    <lineage>
        <taxon>Bacteria</taxon>
        <taxon>Bacillati</taxon>
        <taxon>Bacillota</taxon>
        <taxon>Clostridia</taxon>
        <taxon>Lachnospirales</taxon>
        <taxon>Lachnospiraceae</taxon>
        <taxon>Muricoprocola</taxon>
    </lineage>
</organism>
<evidence type="ECO:0000313" key="2">
    <source>
        <dbReference type="EMBL" id="MCU6725472.1"/>
    </source>
</evidence>
<dbReference type="RefSeq" id="WP_117449917.1">
    <property type="nucleotide sequence ID" value="NZ_JAOQKE010000010.1"/>
</dbReference>